<dbReference type="EMBL" id="GGEC01070113">
    <property type="protein sequence ID" value="MBX50597.1"/>
    <property type="molecule type" value="Transcribed_RNA"/>
</dbReference>
<keyword evidence="1" id="KW-1133">Transmembrane helix</keyword>
<feature type="transmembrane region" description="Helical" evidence="1">
    <location>
        <begin position="41"/>
        <end position="61"/>
    </location>
</feature>
<sequence>MLNVGDLGRSCHFILLWWVQNIWMRSLYWPRLIFSPYLGTLMFNILKAGISVLVFNTLFCLEWDYHLLALPWNCNSFFFYRMVHNLDDII</sequence>
<reference evidence="2" key="1">
    <citation type="submission" date="2018-02" db="EMBL/GenBank/DDBJ databases">
        <title>Rhizophora mucronata_Transcriptome.</title>
        <authorList>
            <person name="Meera S.P."/>
            <person name="Sreeshan A."/>
            <person name="Augustine A."/>
        </authorList>
    </citation>
    <scope>NUCLEOTIDE SEQUENCE</scope>
    <source>
        <tissue evidence="2">Leaf</tissue>
    </source>
</reference>
<dbReference type="AlphaFoldDB" id="A0A2P2P7C8"/>
<proteinExistence type="predicted"/>
<organism evidence="2">
    <name type="scientific">Rhizophora mucronata</name>
    <name type="common">Asiatic mangrove</name>
    <dbReference type="NCBI Taxonomy" id="61149"/>
    <lineage>
        <taxon>Eukaryota</taxon>
        <taxon>Viridiplantae</taxon>
        <taxon>Streptophyta</taxon>
        <taxon>Embryophyta</taxon>
        <taxon>Tracheophyta</taxon>
        <taxon>Spermatophyta</taxon>
        <taxon>Magnoliopsida</taxon>
        <taxon>eudicotyledons</taxon>
        <taxon>Gunneridae</taxon>
        <taxon>Pentapetalae</taxon>
        <taxon>rosids</taxon>
        <taxon>fabids</taxon>
        <taxon>Malpighiales</taxon>
        <taxon>Rhizophoraceae</taxon>
        <taxon>Rhizophora</taxon>
    </lineage>
</organism>
<name>A0A2P2P7C8_RHIMU</name>
<evidence type="ECO:0000313" key="2">
    <source>
        <dbReference type="EMBL" id="MBX50597.1"/>
    </source>
</evidence>
<keyword evidence="1" id="KW-0812">Transmembrane</keyword>
<protein>
    <submittedName>
        <fullName evidence="2">Uncharacterized protein</fullName>
    </submittedName>
</protein>
<evidence type="ECO:0000256" key="1">
    <source>
        <dbReference type="SAM" id="Phobius"/>
    </source>
</evidence>
<accession>A0A2P2P7C8</accession>
<keyword evidence="1" id="KW-0472">Membrane</keyword>